<dbReference type="CDD" id="cd00067">
    <property type="entry name" value="GAL4"/>
    <property type="match status" value="1"/>
</dbReference>
<evidence type="ECO:0000313" key="6">
    <source>
        <dbReference type="EMBL" id="KAH7305255.1"/>
    </source>
</evidence>
<dbReference type="Gene3D" id="4.10.240.10">
    <property type="entry name" value="Zn(2)-C6 fungal-type DNA-binding domain"/>
    <property type="match status" value="1"/>
</dbReference>
<evidence type="ECO:0000256" key="2">
    <source>
        <dbReference type="ARBA" id="ARBA00022723"/>
    </source>
</evidence>
<evidence type="ECO:0000256" key="4">
    <source>
        <dbReference type="SAM" id="MobiDB-lite"/>
    </source>
</evidence>
<evidence type="ECO:0000256" key="1">
    <source>
        <dbReference type="ARBA" id="ARBA00004123"/>
    </source>
</evidence>
<dbReference type="GO" id="GO:0000981">
    <property type="term" value="F:DNA-binding transcription factor activity, RNA polymerase II-specific"/>
    <property type="evidence" value="ECO:0007669"/>
    <property type="project" value="InterPro"/>
</dbReference>
<evidence type="ECO:0000259" key="5">
    <source>
        <dbReference type="PROSITE" id="PS50048"/>
    </source>
</evidence>
<dbReference type="Pfam" id="PF04082">
    <property type="entry name" value="Fungal_trans"/>
    <property type="match status" value="1"/>
</dbReference>
<dbReference type="EMBL" id="JAGPNK010000019">
    <property type="protein sequence ID" value="KAH7305255.1"/>
    <property type="molecule type" value="Genomic_DNA"/>
</dbReference>
<dbReference type="SUPFAM" id="SSF57701">
    <property type="entry name" value="Zn2/Cys6 DNA-binding domain"/>
    <property type="match status" value="1"/>
</dbReference>
<accession>A0A8K0SJ53</accession>
<organism evidence="6 7">
    <name type="scientific">Stachybotrys elegans</name>
    <dbReference type="NCBI Taxonomy" id="80388"/>
    <lineage>
        <taxon>Eukaryota</taxon>
        <taxon>Fungi</taxon>
        <taxon>Dikarya</taxon>
        <taxon>Ascomycota</taxon>
        <taxon>Pezizomycotina</taxon>
        <taxon>Sordariomycetes</taxon>
        <taxon>Hypocreomycetidae</taxon>
        <taxon>Hypocreales</taxon>
        <taxon>Stachybotryaceae</taxon>
        <taxon>Stachybotrys</taxon>
    </lineage>
</organism>
<dbReference type="Proteomes" id="UP000813444">
    <property type="component" value="Unassembled WGS sequence"/>
</dbReference>
<comment type="subcellular location">
    <subcellularLocation>
        <location evidence="1">Nucleus</location>
    </subcellularLocation>
</comment>
<dbReference type="OrthoDB" id="6486656at2759"/>
<dbReference type="GO" id="GO:0005634">
    <property type="term" value="C:nucleus"/>
    <property type="evidence" value="ECO:0007669"/>
    <property type="project" value="UniProtKB-SubCell"/>
</dbReference>
<feature type="region of interest" description="Disordered" evidence="4">
    <location>
        <begin position="661"/>
        <end position="715"/>
    </location>
</feature>
<keyword evidence="7" id="KW-1185">Reference proteome</keyword>
<dbReference type="InterPro" id="IPR036864">
    <property type="entry name" value="Zn2-C6_fun-type_DNA-bd_sf"/>
</dbReference>
<dbReference type="PANTHER" id="PTHR31001">
    <property type="entry name" value="UNCHARACTERIZED TRANSCRIPTIONAL REGULATORY PROTEIN"/>
    <property type="match status" value="1"/>
</dbReference>
<keyword evidence="3" id="KW-0539">Nucleus</keyword>
<evidence type="ECO:0000313" key="7">
    <source>
        <dbReference type="Proteomes" id="UP000813444"/>
    </source>
</evidence>
<dbReference type="InterPro" id="IPR007219">
    <property type="entry name" value="XnlR_reg_dom"/>
</dbReference>
<dbReference type="PANTHER" id="PTHR31001:SF87">
    <property type="entry name" value="COL-21"/>
    <property type="match status" value="1"/>
</dbReference>
<evidence type="ECO:0000256" key="3">
    <source>
        <dbReference type="ARBA" id="ARBA00023242"/>
    </source>
</evidence>
<dbReference type="SMART" id="SM00906">
    <property type="entry name" value="Fungal_trans"/>
    <property type="match status" value="1"/>
</dbReference>
<feature type="region of interest" description="Disordered" evidence="4">
    <location>
        <begin position="70"/>
        <end position="160"/>
    </location>
</feature>
<dbReference type="GO" id="GO:0003677">
    <property type="term" value="F:DNA binding"/>
    <property type="evidence" value="ECO:0007669"/>
    <property type="project" value="InterPro"/>
</dbReference>
<dbReference type="AlphaFoldDB" id="A0A8K0SJ53"/>
<gene>
    <name evidence="6" type="ORF">B0I35DRAFT_381938</name>
</gene>
<comment type="caution">
    <text evidence="6">The sequence shown here is derived from an EMBL/GenBank/DDBJ whole genome shotgun (WGS) entry which is preliminary data.</text>
</comment>
<dbReference type="PROSITE" id="PS00463">
    <property type="entry name" value="ZN2_CY6_FUNGAL_1"/>
    <property type="match status" value="1"/>
</dbReference>
<protein>
    <submittedName>
        <fullName evidence="6">Fungal-specific transcription factor domain-containing protein</fullName>
    </submittedName>
</protein>
<dbReference type="InterPro" id="IPR001138">
    <property type="entry name" value="Zn2Cys6_DnaBD"/>
</dbReference>
<dbReference type="GO" id="GO:0008270">
    <property type="term" value="F:zinc ion binding"/>
    <property type="evidence" value="ECO:0007669"/>
    <property type="project" value="InterPro"/>
</dbReference>
<feature type="domain" description="Zn(2)-C6 fungal-type" evidence="5">
    <location>
        <begin position="26"/>
        <end position="57"/>
    </location>
</feature>
<dbReference type="GO" id="GO:0006351">
    <property type="term" value="P:DNA-templated transcription"/>
    <property type="evidence" value="ECO:0007669"/>
    <property type="project" value="InterPro"/>
</dbReference>
<keyword evidence="2" id="KW-0479">Metal-binding</keyword>
<feature type="compositionally biased region" description="Pro residues" evidence="4">
    <location>
        <begin position="86"/>
        <end position="99"/>
    </location>
</feature>
<sequence>MSSRGGPDARSVAPPVARPRHTRSNVCTQCRRQKQKCDRNSPCGNCVRRDIPHLCHLPPRSPRWMVGTPSTVRSAAATAPSACLQPLPPPPPPPPPPILPASASSASSGVHGTPASTVAAVPSITSPATTAGGRGRSVPSTGPRHSSADHLPPRIGHLWNSRGAPSYHGSSYFGHQSAADMMQVESPELPVGFSGIHASNARRGPQYQAHRSEKGPYSHIWELIGYLPRRKTIVDHLVRRFIDELNPVYDSLHEETFMHNYEAFWNRRWGDDDLTSVDLRWLSLLFVVLAFAELLDCPPDALPETQREHEETSVQFFWASRKAIVISPTFSGESPDLVRAGILVSRYLLYTGRKTEAWLTSSFAIRMAQAQGMHVDGESWGLPPKVLETRRRLWSALYALDRSISLAIGRPYTINDRHCMKMNIRNIWVDSEPGEAYHVRERPLSDPTPSIYYLYQQRLAAILGDIHDECFGISPASSTTWTSYATYEKVLDLDRVLLGWLDSLPPYFRLKDPDMSLDNERPYLYWQRMYLHTAYHFARVTLHRSYVLLESATDRFQYSRDACASSACADLKLKLSLRVGAAPADRLKAGVAMHNLFNSALVLGIVAVRAPSGPLTAGILDDLAAYCEKQRADSWVNEFQLAEVKVIELCIASARKSRREAPRSSAAGDGYGNERGSVSVPSRGGTGISSGHNEELSLSDMPAQGDEMRPQHQQHQNLAWPMADGGDGLPGSTDLGGGMDSNQNWLAWNNLPEPLHYQLWEDLVGSLEARQ</sequence>
<dbReference type="PROSITE" id="PS50048">
    <property type="entry name" value="ZN2_CY6_FUNGAL_2"/>
    <property type="match status" value="1"/>
</dbReference>
<name>A0A8K0SJ53_9HYPO</name>
<dbReference type="InterPro" id="IPR050613">
    <property type="entry name" value="Sec_Metabolite_Reg"/>
</dbReference>
<proteinExistence type="predicted"/>
<reference evidence="6" key="1">
    <citation type="journal article" date="2021" name="Nat. Commun.">
        <title>Genetic determinants of endophytism in the Arabidopsis root mycobiome.</title>
        <authorList>
            <person name="Mesny F."/>
            <person name="Miyauchi S."/>
            <person name="Thiergart T."/>
            <person name="Pickel B."/>
            <person name="Atanasova L."/>
            <person name="Karlsson M."/>
            <person name="Huettel B."/>
            <person name="Barry K.W."/>
            <person name="Haridas S."/>
            <person name="Chen C."/>
            <person name="Bauer D."/>
            <person name="Andreopoulos W."/>
            <person name="Pangilinan J."/>
            <person name="LaButti K."/>
            <person name="Riley R."/>
            <person name="Lipzen A."/>
            <person name="Clum A."/>
            <person name="Drula E."/>
            <person name="Henrissat B."/>
            <person name="Kohler A."/>
            <person name="Grigoriev I.V."/>
            <person name="Martin F.M."/>
            <person name="Hacquard S."/>
        </authorList>
    </citation>
    <scope>NUCLEOTIDE SEQUENCE</scope>
    <source>
        <strain evidence="6">MPI-CAGE-CH-0235</strain>
    </source>
</reference>
<feature type="region of interest" description="Disordered" evidence="4">
    <location>
        <begin position="1"/>
        <end position="24"/>
    </location>
</feature>
<dbReference type="SMART" id="SM00066">
    <property type="entry name" value="GAL4"/>
    <property type="match status" value="1"/>
</dbReference>
<dbReference type="CDD" id="cd12148">
    <property type="entry name" value="fungal_TF_MHR"/>
    <property type="match status" value="1"/>
</dbReference>
<dbReference type="Pfam" id="PF00172">
    <property type="entry name" value="Zn_clus"/>
    <property type="match status" value="1"/>
</dbReference>